<dbReference type="PANTHER" id="PTHR13767">
    <property type="entry name" value="TRNA-PSEUDOURIDINE SYNTHASE"/>
    <property type="match status" value="1"/>
</dbReference>
<gene>
    <name evidence="5" type="primary">truB</name>
    <name evidence="8" type="ORF">A3A44_01065</name>
</gene>
<dbReference type="AlphaFoldDB" id="A0A1G2LGY4"/>
<evidence type="ECO:0000256" key="3">
    <source>
        <dbReference type="ARBA" id="ARBA00022694"/>
    </source>
</evidence>
<evidence type="ECO:0000313" key="9">
    <source>
        <dbReference type="Proteomes" id="UP000178977"/>
    </source>
</evidence>
<proteinExistence type="inferred from homology"/>
<comment type="catalytic activity">
    <reaction evidence="1 5">
        <text>uridine(55) in tRNA = pseudouridine(55) in tRNA</text>
        <dbReference type="Rhea" id="RHEA:42532"/>
        <dbReference type="Rhea" id="RHEA-COMP:10101"/>
        <dbReference type="Rhea" id="RHEA-COMP:10102"/>
        <dbReference type="ChEBI" id="CHEBI:65314"/>
        <dbReference type="ChEBI" id="CHEBI:65315"/>
        <dbReference type="EC" id="5.4.99.25"/>
    </reaction>
</comment>
<evidence type="ECO:0000259" key="7">
    <source>
        <dbReference type="Pfam" id="PF16198"/>
    </source>
</evidence>
<dbReference type="NCBIfam" id="TIGR00431">
    <property type="entry name" value="TruB"/>
    <property type="match status" value="1"/>
</dbReference>
<sequence>MGRIVAIYKPKGPTSHDIVDAVRRATGEKTVGHAGTLDPLARGVLVVGIGRVATRRLREVAGSDKEYIADIRFGESSATDDAEGEKRARPPAAVPGRDAVEQALAQFVGTIEQTPPAYSAVKIRGIPAHRRMRRGEKIALEPRAVIIKKVRILAYAWPDLRIRVITGPGVYIRALARDIGAALGTAGYLADLERTRVGKYTSESAIPLDRIGDMLGAGSGNEAVEKDKKDKAAAH</sequence>
<dbReference type="InterPro" id="IPR020103">
    <property type="entry name" value="PsdUridine_synth_cat_dom_sf"/>
</dbReference>
<dbReference type="PANTHER" id="PTHR13767:SF2">
    <property type="entry name" value="PSEUDOURIDYLATE SYNTHASE TRUB1"/>
    <property type="match status" value="1"/>
</dbReference>
<evidence type="ECO:0000256" key="4">
    <source>
        <dbReference type="ARBA" id="ARBA00023235"/>
    </source>
</evidence>
<reference evidence="8 9" key="1">
    <citation type="journal article" date="2016" name="Nat. Commun.">
        <title>Thousands of microbial genomes shed light on interconnected biogeochemical processes in an aquifer system.</title>
        <authorList>
            <person name="Anantharaman K."/>
            <person name="Brown C.T."/>
            <person name="Hug L.A."/>
            <person name="Sharon I."/>
            <person name="Castelle C.J."/>
            <person name="Probst A.J."/>
            <person name="Thomas B.C."/>
            <person name="Singh A."/>
            <person name="Wilkins M.J."/>
            <person name="Karaoz U."/>
            <person name="Brodie E.L."/>
            <person name="Williams K.H."/>
            <person name="Hubbard S.S."/>
            <person name="Banfield J.F."/>
        </authorList>
    </citation>
    <scope>NUCLEOTIDE SEQUENCE [LARGE SCALE GENOMIC DNA]</scope>
</reference>
<organism evidence="8 9">
    <name type="scientific">Candidatus Sungbacteria bacterium RIFCSPLOWO2_01_FULL_60_25</name>
    <dbReference type="NCBI Taxonomy" id="1802281"/>
    <lineage>
        <taxon>Bacteria</taxon>
        <taxon>Candidatus Sungiibacteriota</taxon>
    </lineage>
</organism>
<feature type="domain" description="Pseudouridine synthase II N-terminal" evidence="6">
    <location>
        <begin position="23"/>
        <end position="172"/>
    </location>
</feature>
<dbReference type="CDD" id="cd02573">
    <property type="entry name" value="PseudoU_synth_EcTruB"/>
    <property type="match status" value="1"/>
</dbReference>
<feature type="active site" description="Nucleophile" evidence="5">
    <location>
        <position position="38"/>
    </location>
</feature>
<comment type="similarity">
    <text evidence="2 5">Belongs to the pseudouridine synthase TruB family. Type 1 subfamily.</text>
</comment>
<evidence type="ECO:0000256" key="2">
    <source>
        <dbReference type="ARBA" id="ARBA00005642"/>
    </source>
</evidence>
<dbReference type="Proteomes" id="UP000178977">
    <property type="component" value="Unassembled WGS sequence"/>
</dbReference>
<keyword evidence="4 5" id="KW-0413">Isomerase</keyword>
<dbReference type="EMBL" id="MHQT01000006">
    <property type="protein sequence ID" value="OHA10051.1"/>
    <property type="molecule type" value="Genomic_DNA"/>
</dbReference>
<dbReference type="GO" id="GO:0160148">
    <property type="term" value="F:tRNA pseudouridine(55) synthase activity"/>
    <property type="evidence" value="ECO:0007669"/>
    <property type="project" value="UniProtKB-EC"/>
</dbReference>
<comment type="function">
    <text evidence="5">Responsible for synthesis of pseudouridine from uracil-55 in the psi GC loop of transfer RNAs.</text>
</comment>
<dbReference type="Pfam" id="PF16198">
    <property type="entry name" value="TruB_C_2"/>
    <property type="match status" value="1"/>
</dbReference>
<comment type="caution">
    <text evidence="8">The sequence shown here is derived from an EMBL/GenBank/DDBJ whole genome shotgun (WGS) entry which is preliminary data.</text>
</comment>
<feature type="domain" description="tRNA pseudouridylate synthase B C-terminal" evidence="7">
    <location>
        <begin position="173"/>
        <end position="214"/>
    </location>
</feature>
<dbReference type="EC" id="5.4.99.25" evidence="5"/>
<dbReference type="Pfam" id="PF01509">
    <property type="entry name" value="TruB_N"/>
    <property type="match status" value="1"/>
</dbReference>
<dbReference type="GO" id="GO:0031119">
    <property type="term" value="P:tRNA pseudouridine synthesis"/>
    <property type="evidence" value="ECO:0007669"/>
    <property type="project" value="UniProtKB-UniRule"/>
</dbReference>
<name>A0A1G2LGY4_9BACT</name>
<dbReference type="SUPFAM" id="SSF55120">
    <property type="entry name" value="Pseudouridine synthase"/>
    <property type="match status" value="1"/>
</dbReference>
<dbReference type="InterPro" id="IPR032819">
    <property type="entry name" value="TruB_C"/>
</dbReference>
<keyword evidence="3 5" id="KW-0819">tRNA processing</keyword>
<accession>A0A1G2LGY4</accession>
<dbReference type="Gene3D" id="3.30.2350.10">
    <property type="entry name" value="Pseudouridine synthase"/>
    <property type="match status" value="1"/>
</dbReference>
<evidence type="ECO:0000256" key="5">
    <source>
        <dbReference type="HAMAP-Rule" id="MF_01080"/>
    </source>
</evidence>
<evidence type="ECO:0000256" key="1">
    <source>
        <dbReference type="ARBA" id="ARBA00000385"/>
    </source>
</evidence>
<dbReference type="STRING" id="1802281.A3A44_01065"/>
<dbReference type="GO" id="GO:1990481">
    <property type="term" value="P:mRNA pseudouridine synthesis"/>
    <property type="evidence" value="ECO:0007669"/>
    <property type="project" value="TreeGrafter"/>
</dbReference>
<dbReference type="HAMAP" id="MF_01080">
    <property type="entry name" value="TruB_bact"/>
    <property type="match status" value="1"/>
</dbReference>
<evidence type="ECO:0000259" key="6">
    <source>
        <dbReference type="Pfam" id="PF01509"/>
    </source>
</evidence>
<dbReference type="InterPro" id="IPR002501">
    <property type="entry name" value="PsdUridine_synth_N"/>
</dbReference>
<evidence type="ECO:0000313" key="8">
    <source>
        <dbReference type="EMBL" id="OHA10051.1"/>
    </source>
</evidence>
<dbReference type="GO" id="GO:0003723">
    <property type="term" value="F:RNA binding"/>
    <property type="evidence" value="ECO:0007669"/>
    <property type="project" value="InterPro"/>
</dbReference>
<protein>
    <recommendedName>
        <fullName evidence="5">tRNA pseudouridine synthase B</fullName>
        <ecNumber evidence="5">5.4.99.25</ecNumber>
    </recommendedName>
    <alternativeName>
        <fullName evidence="5">tRNA pseudouridine(55) synthase</fullName>
        <shortName evidence="5">Psi55 synthase</shortName>
    </alternativeName>
    <alternativeName>
        <fullName evidence="5">tRNA pseudouridylate synthase</fullName>
    </alternativeName>
    <alternativeName>
        <fullName evidence="5">tRNA-uridine isomerase</fullName>
    </alternativeName>
</protein>
<dbReference type="InterPro" id="IPR014780">
    <property type="entry name" value="tRNA_psdUridine_synth_TruB"/>
</dbReference>